<dbReference type="PANTHER" id="PTHR35332">
    <property type="entry name" value="REGULATION OF ENOLASE PROTEIN 1"/>
    <property type="match status" value="1"/>
</dbReference>
<accession>A0A3N4ZJ12</accession>
<evidence type="ECO:0000313" key="1">
    <source>
        <dbReference type="EMBL" id="RPF25878.1"/>
    </source>
</evidence>
<evidence type="ECO:0000313" key="2">
    <source>
        <dbReference type="Proteomes" id="UP000280726"/>
    </source>
</evidence>
<dbReference type="OrthoDB" id="9814707at2"/>
<dbReference type="InterPro" id="IPR013320">
    <property type="entry name" value="ConA-like_dom_sf"/>
</dbReference>
<dbReference type="PANTHER" id="PTHR35332:SF2">
    <property type="entry name" value="REGULATION OF ENOLASE PROTEIN 1"/>
    <property type="match status" value="1"/>
</dbReference>
<dbReference type="Proteomes" id="UP000280726">
    <property type="component" value="Unassembled WGS sequence"/>
</dbReference>
<protein>
    <recommendedName>
        <fullName evidence="3">Regulation of enolase protein 1 (Concanavalin A-like superfamily)</fullName>
    </recommendedName>
</protein>
<gene>
    <name evidence="1" type="ORF">EDD32_0292</name>
</gene>
<dbReference type="Gene3D" id="2.60.120.200">
    <property type="match status" value="1"/>
</dbReference>
<comment type="caution">
    <text evidence="1">The sequence shown here is derived from an EMBL/GenBank/DDBJ whole genome shotgun (WGS) entry which is preliminary data.</text>
</comment>
<dbReference type="EMBL" id="RKRA01000001">
    <property type="protein sequence ID" value="RPF25878.1"/>
    <property type="molecule type" value="Genomic_DNA"/>
</dbReference>
<organism evidence="1 2">
    <name type="scientific">Georgenia muralis</name>
    <dbReference type="NCBI Taxonomy" id="154117"/>
    <lineage>
        <taxon>Bacteria</taxon>
        <taxon>Bacillati</taxon>
        <taxon>Actinomycetota</taxon>
        <taxon>Actinomycetes</taxon>
        <taxon>Micrococcales</taxon>
        <taxon>Bogoriellaceae</taxon>
        <taxon>Georgenia</taxon>
    </lineage>
</organism>
<name>A0A3N4ZJ12_9MICO</name>
<dbReference type="RefSeq" id="WP_123913981.1">
    <property type="nucleotide sequence ID" value="NZ_RKRA01000001.1"/>
</dbReference>
<proteinExistence type="predicted"/>
<dbReference type="SUPFAM" id="SSF49899">
    <property type="entry name" value="Concanavalin A-like lectins/glucanases"/>
    <property type="match status" value="1"/>
</dbReference>
<reference evidence="1 2" key="1">
    <citation type="submission" date="2018-11" db="EMBL/GenBank/DDBJ databases">
        <title>Sequencing the genomes of 1000 actinobacteria strains.</title>
        <authorList>
            <person name="Klenk H.-P."/>
        </authorList>
    </citation>
    <scope>NUCLEOTIDE SEQUENCE [LARGE SCALE GENOMIC DNA]</scope>
    <source>
        <strain evidence="1 2">DSM 14418</strain>
    </source>
</reference>
<dbReference type="AlphaFoldDB" id="A0A3N4ZJ12"/>
<evidence type="ECO:0008006" key="3">
    <source>
        <dbReference type="Google" id="ProtNLM"/>
    </source>
</evidence>
<dbReference type="InterPro" id="IPR009784">
    <property type="entry name" value="DUF1349"/>
</dbReference>
<sequence>MRGTREWLNPPADVVQHDDALTVTAEHGSDFWRETLYGFTRDSGHALLVPVESTGSLEVSFFVSFDGRYDQAGLMLRNDAAHWIKAGVEITDGSPHVGAVVTHGRSDWSLAPVPDWAGREVTVRASWAAGAVTLRARPHGEAWRTIRVAPFDVGAATGAGLYLCAPERAGTVVTFTGVRHGEPDTDLHEDPPVP</sequence>
<dbReference type="Pfam" id="PF07081">
    <property type="entry name" value="DUF1349"/>
    <property type="match status" value="1"/>
</dbReference>
<keyword evidence="2" id="KW-1185">Reference proteome</keyword>